<dbReference type="GO" id="GO:0005840">
    <property type="term" value="C:ribosome"/>
    <property type="evidence" value="ECO:0007669"/>
    <property type="project" value="UniProtKB-KW"/>
</dbReference>
<name>A0A6J7E863_9ZZZZ</name>
<dbReference type="InterPro" id="IPR020070">
    <property type="entry name" value="Ribosomal_bL9_N"/>
</dbReference>
<keyword evidence="3" id="KW-0694">RNA-binding</keyword>
<dbReference type="Pfam" id="PF03948">
    <property type="entry name" value="Ribosomal_L9_C"/>
    <property type="match status" value="1"/>
</dbReference>
<dbReference type="SUPFAM" id="SSF55653">
    <property type="entry name" value="Ribosomal protein L9 C-domain"/>
    <property type="match status" value="1"/>
</dbReference>
<keyword evidence="2" id="KW-0699">rRNA-binding</keyword>
<dbReference type="HAMAP" id="MF_00503">
    <property type="entry name" value="Ribosomal_bL9"/>
    <property type="match status" value="1"/>
</dbReference>
<dbReference type="GO" id="GO:0003735">
    <property type="term" value="F:structural constituent of ribosome"/>
    <property type="evidence" value="ECO:0007669"/>
    <property type="project" value="InterPro"/>
</dbReference>
<evidence type="ECO:0000256" key="1">
    <source>
        <dbReference type="ARBA" id="ARBA00010605"/>
    </source>
</evidence>
<reference evidence="7" key="1">
    <citation type="submission" date="2020-05" db="EMBL/GenBank/DDBJ databases">
        <authorList>
            <person name="Chiriac C."/>
            <person name="Salcher M."/>
            <person name="Ghai R."/>
            <person name="Kavagutti S V."/>
        </authorList>
    </citation>
    <scope>NUCLEOTIDE SEQUENCE</scope>
</reference>
<dbReference type="GO" id="GO:0006412">
    <property type="term" value="P:translation"/>
    <property type="evidence" value="ECO:0007669"/>
    <property type="project" value="InterPro"/>
</dbReference>
<evidence type="ECO:0000259" key="6">
    <source>
        <dbReference type="PROSITE" id="PS00651"/>
    </source>
</evidence>
<proteinExistence type="inferred from homology"/>
<accession>A0A6J7E863</accession>
<dbReference type="InterPro" id="IPR036935">
    <property type="entry name" value="Ribosomal_bL9_N_sf"/>
</dbReference>
<evidence type="ECO:0000256" key="5">
    <source>
        <dbReference type="ARBA" id="ARBA00023274"/>
    </source>
</evidence>
<keyword evidence="5" id="KW-0687">Ribonucleoprotein</keyword>
<dbReference type="Gene3D" id="3.10.430.100">
    <property type="entry name" value="Ribosomal protein L9, C-terminal domain"/>
    <property type="match status" value="1"/>
</dbReference>
<keyword evidence="4" id="KW-0689">Ribosomal protein</keyword>
<evidence type="ECO:0000256" key="3">
    <source>
        <dbReference type="ARBA" id="ARBA00022884"/>
    </source>
</evidence>
<protein>
    <submittedName>
        <fullName evidence="7">Unannotated protein</fullName>
    </submittedName>
</protein>
<dbReference type="EMBL" id="CAFBLU010000019">
    <property type="protein sequence ID" value="CAB4878218.1"/>
    <property type="molecule type" value="Genomic_DNA"/>
</dbReference>
<dbReference type="PANTHER" id="PTHR21368">
    <property type="entry name" value="50S RIBOSOMAL PROTEIN L9"/>
    <property type="match status" value="1"/>
</dbReference>
<sequence length="150" mass="16224">MPQAILLDDVETLGAKGDVVVVSKGYMRNFLTPRGLAREASDVAIAEARRRAEEEDRARREAESRSDEYAALLSKTVLTIARQAGDDGRLYGSVTNADIATAIMDARGIKVDKRKIRLDEAIKAVGTHMVEVEIAGGHKASVKTMVVAES</sequence>
<evidence type="ECO:0000256" key="2">
    <source>
        <dbReference type="ARBA" id="ARBA00022730"/>
    </source>
</evidence>
<feature type="domain" description="Ribosomal protein L9" evidence="6">
    <location>
        <begin position="14"/>
        <end position="41"/>
    </location>
</feature>
<dbReference type="InterPro" id="IPR020069">
    <property type="entry name" value="Ribosomal_bL9_C"/>
</dbReference>
<dbReference type="GO" id="GO:0019843">
    <property type="term" value="F:rRNA binding"/>
    <property type="evidence" value="ECO:0007669"/>
    <property type="project" value="UniProtKB-KW"/>
</dbReference>
<dbReference type="GO" id="GO:1990904">
    <property type="term" value="C:ribonucleoprotein complex"/>
    <property type="evidence" value="ECO:0007669"/>
    <property type="project" value="UniProtKB-KW"/>
</dbReference>
<comment type="similarity">
    <text evidence="1">Belongs to the bacterial ribosomal protein bL9 family.</text>
</comment>
<evidence type="ECO:0000313" key="7">
    <source>
        <dbReference type="EMBL" id="CAB4878218.1"/>
    </source>
</evidence>
<dbReference type="PROSITE" id="PS00651">
    <property type="entry name" value="RIBOSOMAL_L9"/>
    <property type="match status" value="1"/>
</dbReference>
<dbReference type="Pfam" id="PF01281">
    <property type="entry name" value="Ribosomal_L9_N"/>
    <property type="match status" value="1"/>
</dbReference>
<dbReference type="Gene3D" id="3.40.5.10">
    <property type="entry name" value="Ribosomal protein L9, N-terminal domain"/>
    <property type="match status" value="1"/>
</dbReference>
<dbReference type="InterPro" id="IPR009027">
    <property type="entry name" value="Ribosomal_bL9/RNase_H1_N"/>
</dbReference>
<dbReference type="NCBIfam" id="TIGR00158">
    <property type="entry name" value="L9"/>
    <property type="match status" value="1"/>
</dbReference>
<evidence type="ECO:0000256" key="4">
    <source>
        <dbReference type="ARBA" id="ARBA00022980"/>
    </source>
</evidence>
<dbReference type="InterPro" id="IPR020594">
    <property type="entry name" value="Ribosomal_bL9_bac/chp"/>
</dbReference>
<dbReference type="SUPFAM" id="SSF55658">
    <property type="entry name" value="L9 N-domain-like"/>
    <property type="match status" value="1"/>
</dbReference>
<dbReference type="InterPro" id="IPR000244">
    <property type="entry name" value="Ribosomal_bL9"/>
</dbReference>
<organism evidence="7">
    <name type="scientific">freshwater metagenome</name>
    <dbReference type="NCBI Taxonomy" id="449393"/>
    <lineage>
        <taxon>unclassified sequences</taxon>
        <taxon>metagenomes</taxon>
        <taxon>ecological metagenomes</taxon>
    </lineage>
</organism>
<dbReference type="InterPro" id="IPR036791">
    <property type="entry name" value="Ribosomal_bL9_C_sf"/>
</dbReference>
<gene>
    <name evidence="7" type="ORF">UFOPK3444_01157</name>
</gene>
<dbReference type="AlphaFoldDB" id="A0A6J7E863"/>